<dbReference type="GO" id="GO:0005576">
    <property type="term" value="C:extracellular region"/>
    <property type="evidence" value="ECO:0007669"/>
    <property type="project" value="UniProtKB-SubCell"/>
</dbReference>
<dbReference type="AlphaFoldDB" id="A0A0W8E6C7"/>
<evidence type="ECO:0000256" key="3">
    <source>
        <dbReference type="ARBA" id="ARBA00022729"/>
    </source>
</evidence>
<evidence type="ECO:0000256" key="1">
    <source>
        <dbReference type="ARBA" id="ARBA00004613"/>
    </source>
</evidence>
<dbReference type="Pfam" id="PF24517">
    <property type="entry name" value="CBM96"/>
    <property type="match status" value="1"/>
</dbReference>
<dbReference type="EMBL" id="LNQE01001865">
    <property type="protein sequence ID" value="KUG03937.1"/>
    <property type="molecule type" value="Genomic_DNA"/>
</dbReference>
<keyword evidence="3" id="KW-0732">Signal</keyword>
<evidence type="ECO:0000313" key="5">
    <source>
        <dbReference type="EMBL" id="KUG03937.1"/>
    </source>
</evidence>
<evidence type="ECO:0000259" key="4">
    <source>
        <dbReference type="Pfam" id="PF24517"/>
    </source>
</evidence>
<gene>
    <name evidence="5" type="ORF">ASZ90_018717</name>
</gene>
<organism evidence="5">
    <name type="scientific">hydrocarbon metagenome</name>
    <dbReference type="NCBI Taxonomy" id="938273"/>
    <lineage>
        <taxon>unclassified sequences</taxon>
        <taxon>metagenomes</taxon>
        <taxon>ecological metagenomes</taxon>
    </lineage>
</organism>
<comment type="subcellular location">
    <subcellularLocation>
        <location evidence="1">Secreted</location>
    </subcellularLocation>
</comment>
<keyword evidence="5" id="KW-0282">Flagellum</keyword>
<accession>A0A0W8E6C7</accession>
<dbReference type="InterPro" id="IPR055372">
    <property type="entry name" value="CBM96"/>
</dbReference>
<proteinExistence type="predicted"/>
<keyword evidence="5" id="KW-0966">Cell projection</keyword>
<keyword evidence="2" id="KW-0964">Secreted</keyword>
<dbReference type="NCBIfam" id="NF033679">
    <property type="entry name" value="DNRLRE_dom"/>
    <property type="match status" value="1"/>
</dbReference>
<feature type="domain" description="Carbohydrate-binding module family 96" evidence="4">
    <location>
        <begin position="6"/>
        <end position="124"/>
    </location>
</feature>
<comment type="caution">
    <text evidence="5">The sequence shown here is derived from an EMBL/GenBank/DDBJ whole genome shotgun (WGS) entry which is preliminary data.</text>
</comment>
<evidence type="ECO:0000256" key="2">
    <source>
        <dbReference type="ARBA" id="ARBA00022525"/>
    </source>
</evidence>
<keyword evidence="5" id="KW-0969">Cilium</keyword>
<name>A0A0W8E6C7_9ZZZZ</name>
<sequence>MFQNILHPTEDAYISQFYANTNFGGMPFLYTNRYQGPADEYQSLLKFDGIFGKRFDKRFDHHGHRRVLKFRSQLRLRIYRNEVPSSATLLVHKVLGSWSELNVTWNNRPAIDPTPIGSIVINAGFFGFIDINLDHFADCLDHGILLKCDEPFNSLLGFYSREFSDSSFWPQLTVSGAIVDDVEKPVITITPMAAAVTLSPDLIRVPRDRDVRRIDRRDRICDGVRRLDRRTDRICDGVRRLDRRTDRICDKLLRRSDRVSRKKIR</sequence>
<protein>
    <submittedName>
        <fullName evidence="5">Flagellar hook-length control protein flik</fullName>
    </submittedName>
</protein>
<reference evidence="5" key="1">
    <citation type="journal article" date="2015" name="Proc. Natl. Acad. Sci. U.S.A.">
        <title>Networks of energetic and metabolic interactions define dynamics in microbial communities.</title>
        <authorList>
            <person name="Embree M."/>
            <person name="Liu J.K."/>
            <person name="Al-Bassam M.M."/>
            <person name="Zengler K."/>
        </authorList>
    </citation>
    <scope>NUCLEOTIDE SEQUENCE</scope>
</reference>